<evidence type="ECO:0000313" key="1">
    <source>
        <dbReference type="EMBL" id="TCP46289.1"/>
    </source>
</evidence>
<protein>
    <recommendedName>
        <fullName evidence="3">Phosphotransferase family enzyme</fullName>
    </recommendedName>
</protein>
<comment type="caution">
    <text evidence="1">The sequence shown here is derived from an EMBL/GenBank/DDBJ whole genome shotgun (WGS) entry which is preliminary data.</text>
</comment>
<name>A0A4R2QCH2_9PSEU</name>
<evidence type="ECO:0000313" key="2">
    <source>
        <dbReference type="Proteomes" id="UP000294911"/>
    </source>
</evidence>
<evidence type="ECO:0008006" key="3">
    <source>
        <dbReference type="Google" id="ProtNLM"/>
    </source>
</evidence>
<reference evidence="1 2" key="1">
    <citation type="submission" date="2019-03" db="EMBL/GenBank/DDBJ databases">
        <title>Genomic Encyclopedia of Type Strains, Phase IV (KMG-IV): sequencing the most valuable type-strain genomes for metagenomic binning, comparative biology and taxonomic classification.</title>
        <authorList>
            <person name="Goeker M."/>
        </authorList>
    </citation>
    <scope>NUCLEOTIDE SEQUENCE [LARGE SCALE GENOMIC DNA]</scope>
    <source>
        <strain evidence="1 2">DSM 45765</strain>
    </source>
</reference>
<dbReference type="SUPFAM" id="SSF56112">
    <property type="entry name" value="Protein kinase-like (PK-like)"/>
    <property type="match status" value="1"/>
</dbReference>
<dbReference type="InterPro" id="IPR011009">
    <property type="entry name" value="Kinase-like_dom_sf"/>
</dbReference>
<dbReference type="Proteomes" id="UP000294911">
    <property type="component" value="Unassembled WGS sequence"/>
</dbReference>
<accession>A0A4R2QCH2</accession>
<dbReference type="EMBL" id="SLXQ01000014">
    <property type="protein sequence ID" value="TCP46289.1"/>
    <property type="molecule type" value="Genomic_DNA"/>
</dbReference>
<gene>
    <name evidence="1" type="ORF">EV191_11486</name>
</gene>
<organism evidence="1 2">
    <name type="scientific">Tamaricihabitans halophyticus</name>
    <dbReference type="NCBI Taxonomy" id="1262583"/>
    <lineage>
        <taxon>Bacteria</taxon>
        <taxon>Bacillati</taxon>
        <taxon>Actinomycetota</taxon>
        <taxon>Actinomycetes</taxon>
        <taxon>Pseudonocardiales</taxon>
        <taxon>Pseudonocardiaceae</taxon>
        <taxon>Tamaricihabitans</taxon>
    </lineage>
</organism>
<proteinExistence type="predicted"/>
<dbReference type="AlphaFoldDB" id="A0A4R2QCH2"/>
<sequence>MESTAEKLAFDNADSAAIVEAIAAAVAAGEAVLSSRFGATINLDGAEDLAGSGPATVVRVRVAASPFSLPRTLVIKHYPAAAPGDWDPFAHEAVAYQLFTALAEDERRCPELIAQDATKRVIVLEDLGRAATVEDKLLGSDARGAEGALLSWARSLGQLHASTAGREADFDALMRRFGGGDVVSGLASTVELACGELPSVLDEVLGVPTPDPIRVLISRAGARVEAAPYRALSPVDLAPDNNLVTNAGVRFLDFERGCVRNALLDAAYLRMPLASSAGALALPAGMTEAMVASWRAEVTEVWPDLANDSLFGSGMLDGQLVWLVLSTWQLLPELVATHGGVAGPPRTELLPFSSSDAEALAARWARLATDAGQAGVHELADYASELANQLARRFAQRIEVEPYLAFR</sequence>
<keyword evidence="2" id="KW-1185">Reference proteome</keyword>